<keyword evidence="1" id="KW-0732">Signal</keyword>
<sequence length="462" mass="50733">MTVSPNMSFIRVLSITSLVLLGCASTNVSHAETSSSLPSYVTEEFGHPPPSITGPLSPEIHAALDTAFIKSVTLPTWAENEEQALDQIVASKDLRLVWLISDLMRFAASQHLNESLTDAASKLMGKELSYQNSWGVVTDHLIAWDVPAPPDYLKYKRGIFTGIVPGWDNIFVEGDLDWRVVSWGGVLIDNRAYDTTDNGCNCIPAVDNPEVSSAEDATWLKDDDIVFGIEINGESRAYPRRIMEVREMVNDTLGGRDLGIPYCTLCGAAQAYFTDGLPAGVERPILRTSGLLSRSNKVMYDIQTYSVFDTFLGHAVTGPLAKKKLQLKQATVITSDWGTWKKEHPETTVMLERYALGSDPDFRNGRDANGPIFPIGDVDPRLSVHEDVIGVISESGKPIAFQRSTAIAALLRGDEITFENIRLELRAGGVAAVDVDGSELGSHQAFWFAWSQFHPKTELWAG</sequence>
<dbReference type="Proteomes" id="UP000027734">
    <property type="component" value="Unassembled WGS sequence"/>
</dbReference>
<evidence type="ECO:0000256" key="1">
    <source>
        <dbReference type="SAM" id="SignalP"/>
    </source>
</evidence>
<dbReference type="eggNOG" id="COG2128">
    <property type="taxonomic scope" value="Bacteria"/>
</dbReference>
<keyword evidence="3" id="KW-1185">Reference proteome</keyword>
<gene>
    <name evidence="2" type="ORF">DSW25_06335</name>
</gene>
<evidence type="ECO:0008006" key="4">
    <source>
        <dbReference type="Google" id="ProtNLM"/>
    </source>
</evidence>
<proteinExistence type="predicted"/>
<accession>A0A073IWR2</accession>
<organism evidence="2 3">
    <name type="scientific">Sulfitobacter donghicola DSW-25 = KCTC 12864 = JCM 14565</name>
    <dbReference type="NCBI Taxonomy" id="1300350"/>
    <lineage>
        <taxon>Bacteria</taxon>
        <taxon>Pseudomonadati</taxon>
        <taxon>Pseudomonadota</taxon>
        <taxon>Alphaproteobacteria</taxon>
        <taxon>Rhodobacterales</taxon>
        <taxon>Roseobacteraceae</taxon>
        <taxon>Sulfitobacter</taxon>
    </lineage>
</organism>
<evidence type="ECO:0000313" key="2">
    <source>
        <dbReference type="EMBL" id="KEJ89827.1"/>
    </source>
</evidence>
<comment type="caution">
    <text evidence="2">The sequence shown here is derived from an EMBL/GenBank/DDBJ whole genome shotgun (WGS) entry which is preliminary data.</text>
</comment>
<reference evidence="2 3" key="1">
    <citation type="submission" date="2014-01" db="EMBL/GenBank/DDBJ databases">
        <title>Sulfitobacter donghicola JCM 14565 Genome Sequencing.</title>
        <authorList>
            <person name="Lai Q."/>
            <person name="Hong Z."/>
        </authorList>
    </citation>
    <scope>NUCLEOTIDE SEQUENCE [LARGE SCALE GENOMIC DNA]</scope>
    <source>
        <strain evidence="2 3">JCM 14565</strain>
    </source>
</reference>
<evidence type="ECO:0000313" key="3">
    <source>
        <dbReference type="Proteomes" id="UP000027734"/>
    </source>
</evidence>
<feature type="chain" id="PRO_5001690085" description="DUF3179 domain-containing protein" evidence="1">
    <location>
        <begin position="32"/>
        <end position="462"/>
    </location>
</feature>
<feature type="signal peptide" evidence="1">
    <location>
        <begin position="1"/>
        <end position="31"/>
    </location>
</feature>
<dbReference type="STRING" id="1300350.Z948_758"/>
<dbReference type="EMBL" id="JAMC01000002">
    <property type="protein sequence ID" value="KEJ89827.1"/>
    <property type="molecule type" value="Genomic_DNA"/>
</dbReference>
<dbReference type="InterPro" id="IPR021516">
    <property type="entry name" value="DUF3179"/>
</dbReference>
<protein>
    <recommendedName>
        <fullName evidence="4">DUF3179 domain-containing protein</fullName>
    </recommendedName>
</protein>
<dbReference type="AlphaFoldDB" id="A0A073IWR2"/>
<name>A0A073IWR2_9RHOB</name>
<dbReference type="Pfam" id="PF11376">
    <property type="entry name" value="DUF3179"/>
    <property type="match status" value="1"/>
</dbReference>